<proteinExistence type="predicted"/>
<feature type="transmembrane region" description="Helical" evidence="1">
    <location>
        <begin position="104"/>
        <end position="125"/>
    </location>
</feature>
<evidence type="ECO:0000313" key="3">
    <source>
        <dbReference type="Proteomes" id="UP000652761"/>
    </source>
</evidence>
<dbReference type="Proteomes" id="UP000652761">
    <property type="component" value="Unassembled WGS sequence"/>
</dbReference>
<evidence type="ECO:0000256" key="1">
    <source>
        <dbReference type="SAM" id="Phobius"/>
    </source>
</evidence>
<sequence>METRILVVDRHSTLADLLSRSNQWVKWDPAIKFIRNTIQLQEGQAAEVVDSPDSAAVGGVDEEDKMDIKLVLRWIVAVVQILTSIHLAIPEGFALSNSTKKKIFGSDVCLQILIFCAIDLMYVCMKRRERRSALGGRRRVDVPATFSFLLILLAICHLTSSIVLTRGESGGMAVLFNDLAFLAAIVFILFVEGLTTYKEPAPTPTVEVQ</sequence>
<keyword evidence="1" id="KW-0812">Transmembrane</keyword>
<keyword evidence="1" id="KW-1133">Transmembrane helix</keyword>
<keyword evidence="3" id="KW-1185">Reference proteome</keyword>
<dbReference type="AlphaFoldDB" id="A0A843VPF7"/>
<keyword evidence="1" id="KW-0472">Membrane</keyword>
<name>A0A843VPF7_COLES</name>
<comment type="caution">
    <text evidence="2">The sequence shown here is derived from an EMBL/GenBank/DDBJ whole genome shotgun (WGS) entry which is preliminary data.</text>
</comment>
<feature type="transmembrane region" description="Helical" evidence="1">
    <location>
        <begin position="70"/>
        <end position="89"/>
    </location>
</feature>
<feature type="transmembrane region" description="Helical" evidence="1">
    <location>
        <begin position="146"/>
        <end position="164"/>
    </location>
</feature>
<reference evidence="2" key="1">
    <citation type="submission" date="2017-07" db="EMBL/GenBank/DDBJ databases">
        <title>Taro Niue Genome Assembly and Annotation.</title>
        <authorList>
            <person name="Atibalentja N."/>
            <person name="Keating K."/>
            <person name="Fields C.J."/>
        </authorList>
    </citation>
    <scope>NUCLEOTIDE SEQUENCE</scope>
    <source>
        <strain evidence="2">Niue_2</strain>
        <tissue evidence="2">Leaf</tissue>
    </source>
</reference>
<protein>
    <submittedName>
        <fullName evidence="2">Uncharacterized protein</fullName>
    </submittedName>
</protein>
<dbReference type="EMBL" id="NMUH01002595">
    <property type="protein sequence ID" value="MQM00963.1"/>
    <property type="molecule type" value="Genomic_DNA"/>
</dbReference>
<gene>
    <name evidence="2" type="ORF">Taro_033715</name>
</gene>
<evidence type="ECO:0000313" key="2">
    <source>
        <dbReference type="EMBL" id="MQM00963.1"/>
    </source>
</evidence>
<organism evidence="2 3">
    <name type="scientific">Colocasia esculenta</name>
    <name type="common">Wild taro</name>
    <name type="synonym">Arum esculentum</name>
    <dbReference type="NCBI Taxonomy" id="4460"/>
    <lineage>
        <taxon>Eukaryota</taxon>
        <taxon>Viridiplantae</taxon>
        <taxon>Streptophyta</taxon>
        <taxon>Embryophyta</taxon>
        <taxon>Tracheophyta</taxon>
        <taxon>Spermatophyta</taxon>
        <taxon>Magnoliopsida</taxon>
        <taxon>Liliopsida</taxon>
        <taxon>Araceae</taxon>
        <taxon>Aroideae</taxon>
        <taxon>Colocasieae</taxon>
        <taxon>Colocasia</taxon>
    </lineage>
</organism>
<accession>A0A843VPF7</accession>
<feature type="transmembrane region" description="Helical" evidence="1">
    <location>
        <begin position="170"/>
        <end position="191"/>
    </location>
</feature>